<name>A0A481VZB6_9CAUD</name>
<dbReference type="EMBL" id="MK524524">
    <property type="protein sequence ID" value="QBI99372.1"/>
    <property type="molecule type" value="Genomic_DNA"/>
</dbReference>
<feature type="region of interest" description="Disordered" evidence="1">
    <location>
        <begin position="473"/>
        <end position="497"/>
    </location>
</feature>
<dbReference type="GeneID" id="64471385"/>
<evidence type="ECO:0000313" key="2">
    <source>
        <dbReference type="EMBL" id="QBI99372.1"/>
    </source>
</evidence>
<gene>
    <name evidence="2" type="primary">8</name>
    <name evidence="2" type="ORF">SEA_CAELUM_8</name>
</gene>
<keyword evidence="3" id="KW-1185">Reference proteome</keyword>
<accession>A0A481VZB6</accession>
<evidence type="ECO:0000256" key="1">
    <source>
        <dbReference type="SAM" id="MobiDB-lite"/>
    </source>
</evidence>
<dbReference type="InterPro" id="IPR021145">
    <property type="entry name" value="Portal_protein_SPP1_Gp6-like"/>
</dbReference>
<dbReference type="KEGG" id="vg:64471385"/>
<dbReference type="Proteomes" id="UP000292314">
    <property type="component" value="Genome"/>
</dbReference>
<protein>
    <submittedName>
        <fullName evidence="2">Portal protein</fullName>
    </submittedName>
</protein>
<evidence type="ECO:0000313" key="3">
    <source>
        <dbReference type="Proteomes" id="UP000292314"/>
    </source>
</evidence>
<reference evidence="2 3" key="1">
    <citation type="submission" date="2019-02" db="EMBL/GenBank/DDBJ databases">
        <authorList>
            <person name="Paul L."/>
            <person name="Brownson E.L."/>
            <person name="Lucero K."/>
            <person name="Page S.T."/>
            <person name="Garlena R.A."/>
            <person name="Russell D.A."/>
            <person name="Pope W.H."/>
            <person name="Jacobs-Sera D."/>
            <person name="Hatfull G.F."/>
        </authorList>
    </citation>
    <scope>NUCLEOTIDE SEQUENCE [LARGE SCALE GENOMIC DNA]</scope>
</reference>
<sequence length="497" mass="53776">MADTSPASLAKELLAILDRDEGRLHRIDNFIRGRHDDPYMPPQADDEYKLLAKRAVSNWMPLLIGTPAQALYVDGYRPGKATSGLPVASSSTSGQWAHWQRSRMDARQAAIYRGALGFGHSFVLTEKTKKGVISKGLSAKRTAALYEDPANDDEAYAALTVTAKPKGETPGKARMFDAKYEYAVTFKSFADLDSVRVGGRKLHGASECPVTRFAASVDLEGRTVGVVEPMIPLQNRINQTIFDLLVAQTYTSHEVRYATGMAPPMQMELIDENGNVTTDAALAVDSRPKLDGAGNPVPATINHNARRFLFAEDPDVKFGSLPAGPIAPLIESVDMSIRHWAAISQTPPHHMLGQIANLSAEALLAAETALARKIAEFQSLFGESWERVFRIAAEMDGDTAAQDDFAGEVQWRDMESRSLAQAADALGKLADQLGIPKRGLWKRVPGVTQTEYEDWEQMAEEDDSVGQLATALTRATPDTAPASSSVPASPDGGVVAA</sequence>
<feature type="compositionally biased region" description="Low complexity" evidence="1">
    <location>
        <begin position="475"/>
        <end position="497"/>
    </location>
</feature>
<proteinExistence type="predicted"/>
<organism evidence="2 3">
    <name type="scientific">Streptomyces phage Caelum</name>
    <dbReference type="NCBI Taxonomy" id="2530160"/>
    <lineage>
        <taxon>Viruses</taxon>
        <taxon>Duplodnaviria</taxon>
        <taxon>Heunggongvirae</taxon>
        <taxon>Uroviricota</taxon>
        <taxon>Caudoviricetes</taxon>
        <taxon>Arquatrovirinae</taxon>
        <taxon>Caelumvirus</taxon>
        <taxon>Caelumvirus caelum</taxon>
    </lineage>
</organism>
<dbReference type="RefSeq" id="YP_010055457.1">
    <property type="nucleotide sequence ID" value="NC_054666.1"/>
</dbReference>
<dbReference type="Pfam" id="PF05133">
    <property type="entry name" value="SPP1_portal"/>
    <property type="match status" value="1"/>
</dbReference>